<gene>
    <name evidence="7" type="ORF">PQJ61_03485</name>
</gene>
<dbReference type="Proteomes" id="UP001221217">
    <property type="component" value="Unassembled WGS sequence"/>
</dbReference>
<accession>A0AAJ1MJI1</accession>
<dbReference type="Pfam" id="PF02653">
    <property type="entry name" value="BPD_transp_2"/>
    <property type="match status" value="1"/>
</dbReference>
<dbReference type="EMBL" id="JAQQAL010000010">
    <property type="protein sequence ID" value="MDC7225811.1"/>
    <property type="molecule type" value="Genomic_DNA"/>
</dbReference>
<dbReference type="InterPro" id="IPR001851">
    <property type="entry name" value="ABC_transp_permease"/>
</dbReference>
<evidence type="ECO:0000256" key="6">
    <source>
        <dbReference type="SAM" id="Phobius"/>
    </source>
</evidence>
<feature type="transmembrane region" description="Helical" evidence="6">
    <location>
        <begin position="158"/>
        <end position="179"/>
    </location>
</feature>
<dbReference type="AlphaFoldDB" id="A0AAJ1MJI1"/>
<evidence type="ECO:0000256" key="5">
    <source>
        <dbReference type="ARBA" id="ARBA00023136"/>
    </source>
</evidence>
<proteinExistence type="predicted"/>
<feature type="transmembrane region" description="Helical" evidence="6">
    <location>
        <begin position="119"/>
        <end position="137"/>
    </location>
</feature>
<feature type="transmembrane region" description="Helical" evidence="6">
    <location>
        <begin position="283"/>
        <end position="305"/>
    </location>
</feature>
<keyword evidence="2" id="KW-1003">Cell membrane</keyword>
<feature type="transmembrane region" description="Helical" evidence="6">
    <location>
        <begin position="244"/>
        <end position="277"/>
    </location>
</feature>
<feature type="transmembrane region" description="Helical" evidence="6">
    <location>
        <begin position="15"/>
        <end position="34"/>
    </location>
</feature>
<keyword evidence="4 6" id="KW-1133">Transmembrane helix</keyword>
<organism evidence="7 8">
    <name type="scientific">Candidatus Thalassospirochaeta sargassi</name>
    <dbReference type="NCBI Taxonomy" id="3119039"/>
    <lineage>
        <taxon>Bacteria</taxon>
        <taxon>Pseudomonadati</taxon>
        <taxon>Spirochaetota</taxon>
        <taxon>Spirochaetia</taxon>
        <taxon>Spirochaetales</taxon>
        <taxon>Spirochaetaceae</taxon>
        <taxon>Candidatus Thalassospirochaeta</taxon>
    </lineage>
</organism>
<evidence type="ECO:0000256" key="1">
    <source>
        <dbReference type="ARBA" id="ARBA00004651"/>
    </source>
</evidence>
<dbReference type="PANTHER" id="PTHR32196:SF72">
    <property type="entry name" value="RIBOSE IMPORT PERMEASE PROTEIN RBSC"/>
    <property type="match status" value="1"/>
</dbReference>
<protein>
    <submittedName>
        <fullName evidence="7">ABC transporter permease</fullName>
    </submittedName>
</protein>
<evidence type="ECO:0000313" key="8">
    <source>
        <dbReference type="Proteomes" id="UP001221217"/>
    </source>
</evidence>
<name>A0AAJ1MJI1_9SPIO</name>
<comment type="caution">
    <text evidence="7">The sequence shown here is derived from an EMBL/GenBank/DDBJ whole genome shotgun (WGS) entry which is preliminary data.</text>
</comment>
<reference evidence="7 8" key="1">
    <citation type="submission" date="2022-12" db="EMBL/GenBank/DDBJ databases">
        <title>Metagenome assembled genome from gulf of manar.</title>
        <authorList>
            <person name="Kohli P."/>
            <person name="Pk S."/>
            <person name="Venkata Ramana C."/>
            <person name="Sasikala C."/>
        </authorList>
    </citation>
    <scope>NUCLEOTIDE SEQUENCE [LARGE SCALE GENOMIC DNA]</scope>
    <source>
        <strain evidence="7">JB008</strain>
    </source>
</reference>
<dbReference type="GO" id="GO:0022857">
    <property type="term" value="F:transmembrane transporter activity"/>
    <property type="evidence" value="ECO:0007669"/>
    <property type="project" value="InterPro"/>
</dbReference>
<evidence type="ECO:0000256" key="3">
    <source>
        <dbReference type="ARBA" id="ARBA00022692"/>
    </source>
</evidence>
<feature type="transmembrane region" description="Helical" evidence="6">
    <location>
        <begin position="210"/>
        <end position="232"/>
    </location>
</feature>
<keyword evidence="5 6" id="KW-0472">Membrane</keyword>
<feature type="transmembrane region" description="Helical" evidence="6">
    <location>
        <begin position="95"/>
        <end position="113"/>
    </location>
</feature>
<evidence type="ECO:0000256" key="2">
    <source>
        <dbReference type="ARBA" id="ARBA00022475"/>
    </source>
</evidence>
<sequence length="314" mass="32893">MLKKLKQSQFPERNLVIILVLLIVVLSIASNRFLSYNNIMNLLRQTSIIGVIAVGMTFVIISAGIDLSVGSVLAFSSIIVAMLMKAGVPIPLSIIVALLAGTSLGVLMGILIHNGSVPAFIATLGGMTMVRGAVMLISGARKISGLPPEFKHFAVAKFLGIPGMVWVWFLVIIIGFVIAKYTIFGRNVYAIGSNEEAARLSGIKIGTNIYGIYAFCAFTSSIAGILMTTRLGNGVPTSGTGYELDVIAAVVVGGASLSGAVGSILGTVLGTIIIATIRNGGNLLGINPFILDILVGGLIVFAVLFDQLNKKNNR</sequence>
<evidence type="ECO:0000256" key="4">
    <source>
        <dbReference type="ARBA" id="ARBA00022989"/>
    </source>
</evidence>
<evidence type="ECO:0000313" key="7">
    <source>
        <dbReference type="EMBL" id="MDC7225811.1"/>
    </source>
</evidence>
<comment type="subcellular location">
    <subcellularLocation>
        <location evidence="1">Cell membrane</location>
        <topology evidence="1">Multi-pass membrane protein</topology>
    </subcellularLocation>
</comment>
<feature type="transmembrane region" description="Helical" evidence="6">
    <location>
        <begin position="46"/>
        <end position="65"/>
    </location>
</feature>
<keyword evidence="3 6" id="KW-0812">Transmembrane</keyword>
<dbReference type="GO" id="GO:0005886">
    <property type="term" value="C:plasma membrane"/>
    <property type="evidence" value="ECO:0007669"/>
    <property type="project" value="UniProtKB-SubCell"/>
</dbReference>
<dbReference type="PANTHER" id="PTHR32196">
    <property type="entry name" value="ABC TRANSPORTER PERMEASE PROTEIN YPHD-RELATED-RELATED"/>
    <property type="match status" value="1"/>
</dbReference>
<dbReference type="CDD" id="cd06579">
    <property type="entry name" value="TM_PBP1_transp_AraH_like"/>
    <property type="match status" value="1"/>
</dbReference>